<organism evidence="1 2">
    <name type="scientific">Kitasatospora atroaurantiaca</name>
    <dbReference type="NCBI Taxonomy" id="285545"/>
    <lineage>
        <taxon>Bacteria</taxon>
        <taxon>Bacillati</taxon>
        <taxon>Actinomycetota</taxon>
        <taxon>Actinomycetes</taxon>
        <taxon>Kitasatosporales</taxon>
        <taxon>Streptomycetaceae</taxon>
        <taxon>Kitasatospora</taxon>
    </lineage>
</organism>
<keyword evidence="2" id="KW-1185">Reference proteome</keyword>
<protein>
    <submittedName>
        <fullName evidence="1">Uncharacterized protein</fullName>
    </submittedName>
</protein>
<dbReference type="AlphaFoldDB" id="A0A561EU60"/>
<dbReference type="OrthoDB" id="3928417at2"/>
<evidence type="ECO:0000313" key="1">
    <source>
        <dbReference type="EMBL" id="TWE19149.1"/>
    </source>
</evidence>
<gene>
    <name evidence="1" type="ORF">FB465_4257</name>
</gene>
<evidence type="ECO:0000313" key="2">
    <source>
        <dbReference type="Proteomes" id="UP000318416"/>
    </source>
</evidence>
<dbReference type="EMBL" id="VIVR01000001">
    <property type="protein sequence ID" value="TWE19149.1"/>
    <property type="molecule type" value="Genomic_DNA"/>
</dbReference>
<dbReference type="RefSeq" id="WP_145792745.1">
    <property type="nucleotide sequence ID" value="NZ_BAAABR010000033.1"/>
</dbReference>
<proteinExistence type="predicted"/>
<name>A0A561EU60_9ACTN</name>
<reference evidence="1 2" key="1">
    <citation type="submission" date="2019-06" db="EMBL/GenBank/DDBJ databases">
        <title>Sequencing the genomes of 1000 actinobacteria strains.</title>
        <authorList>
            <person name="Klenk H.-P."/>
        </authorList>
    </citation>
    <scope>NUCLEOTIDE SEQUENCE [LARGE SCALE GENOMIC DNA]</scope>
    <source>
        <strain evidence="1 2">DSM 41649</strain>
    </source>
</reference>
<accession>A0A561EU60</accession>
<sequence length="273" mass="28439">MDLIADITGYFARSFSNGYTATNPGRLVDTRLGVGTAKGSVRSGGSFTVQIAGNNVGPLPADGVTAVALNVTVTGPQGGGSLTVFPNGTGLPTASNRNYSPGQTIANAVIAPVGADGKIKIYNGSWGSADVVVDVVGYYSPARASAYLPITPFRWLDTRSWGKGPPYDSSRYHIYSRFGDPGDTGFVLNTTVTNTTGGGYLTVSPDPNNIDAYKGKYAGRPNRPLVSTLNWKKGETVSNLVHATPGPGGIIDVWNTGTGSTDLVVDVFGYYTV</sequence>
<comment type="caution">
    <text evidence="1">The sequence shown here is derived from an EMBL/GenBank/DDBJ whole genome shotgun (WGS) entry which is preliminary data.</text>
</comment>
<dbReference type="Proteomes" id="UP000318416">
    <property type="component" value="Unassembled WGS sequence"/>
</dbReference>